<name>A0ABT0BRX5_9SPHN</name>
<gene>
    <name evidence="2" type="ORF">MTR66_12895</name>
</gene>
<dbReference type="EMBL" id="JALHLG010000018">
    <property type="protein sequence ID" value="MCJ2187710.1"/>
    <property type="molecule type" value="Genomic_DNA"/>
</dbReference>
<evidence type="ECO:0000256" key="1">
    <source>
        <dbReference type="SAM" id="SignalP"/>
    </source>
</evidence>
<evidence type="ECO:0000313" key="2">
    <source>
        <dbReference type="EMBL" id="MCJ2187710.1"/>
    </source>
</evidence>
<dbReference type="RefSeq" id="WP_243921664.1">
    <property type="nucleotide sequence ID" value="NZ_JALHLG010000018.1"/>
</dbReference>
<proteinExistence type="predicted"/>
<keyword evidence="1" id="KW-0732">Signal</keyword>
<comment type="caution">
    <text evidence="2">The sequence shown here is derived from an EMBL/GenBank/DDBJ whole genome shotgun (WGS) entry which is preliminary data.</text>
</comment>
<protein>
    <submittedName>
        <fullName evidence="2">Uncharacterized protein</fullName>
    </submittedName>
</protein>
<dbReference type="Proteomes" id="UP001202281">
    <property type="component" value="Unassembled WGS sequence"/>
</dbReference>
<feature type="signal peptide" evidence="1">
    <location>
        <begin position="1"/>
        <end position="17"/>
    </location>
</feature>
<evidence type="ECO:0000313" key="3">
    <source>
        <dbReference type="Proteomes" id="UP001202281"/>
    </source>
</evidence>
<sequence length="101" mass="10599">MSAISSLALTAAAVLSAAAPQAVKDTPKQAIPSCQTAFQSTGGFQRGSANLHPTRKGEDRMMIKSVDLRVGGCRVIVLADKLIPEPPRVKKDAGFTLLPAR</sequence>
<keyword evidence="3" id="KW-1185">Reference proteome</keyword>
<feature type="chain" id="PRO_5047174744" evidence="1">
    <location>
        <begin position="18"/>
        <end position="101"/>
    </location>
</feature>
<accession>A0ABT0BRX5</accession>
<reference evidence="2 3" key="1">
    <citation type="submission" date="2022-04" db="EMBL/GenBank/DDBJ databases">
        <title>Identification of a novel bacterium isolated from mangrove sediments.</title>
        <authorList>
            <person name="Pan X."/>
        </authorList>
    </citation>
    <scope>NUCLEOTIDE SEQUENCE [LARGE SCALE GENOMIC DNA]</scope>
    <source>
        <strain evidence="2 3">B2638</strain>
    </source>
</reference>
<organism evidence="2 3">
    <name type="scientific">Novosphingobium beihaiensis</name>
    <dbReference type="NCBI Taxonomy" id="2930389"/>
    <lineage>
        <taxon>Bacteria</taxon>
        <taxon>Pseudomonadati</taxon>
        <taxon>Pseudomonadota</taxon>
        <taxon>Alphaproteobacteria</taxon>
        <taxon>Sphingomonadales</taxon>
        <taxon>Sphingomonadaceae</taxon>
        <taxon>Novosphingobium</taxon>
    </lineage>
</organism>